<reference evidence="3" key="1">
    <citation type="submission" date="2017-06" db="EMBL/GenBank/DDBJ databases">
        <title>Genome analysis of Fimbriiglobus ruber SP5, the first member of the order Planctomycetales with confirmed chitinolytic capability.</title>
        <authorList>
            <person name="Ravin N.V."/>
            <person name="Rakitin A.L."/>
            <person name="Ivanova A.A."/>
            <person name="Beletsky A.V."/>
            <person name="Kulichevskaya I.S."/>
            <person name="Mardanov A.V."/>
            <person name="Dedysh S.N."/>
        </authorList>
    </citation>
    <scope>NUCLEOTIDE SEQUENCE [LARGE SCALE GENOMIC DNA]</scope>
    <source>
        <strain evidence="3">SP5</strain>
    </source>
</reference>
<evidence type="ECO:0000259" key="1">
    <source>
        <dbReference type="Pfam" id="PF03050"/>
    </source>
</evidence>
<dbReference type="Proteomes" id="UP000214646">
    <property type="component" value="Unassembled WGS sequence"/>
</dbReference>
<name>A0A225D1P5_9BACT</name>
<dbReference type="Pfam" id="PF03050">
    <property type="entry name" value="DDE_Tnp_IS66"/>
    <property type="match status" value="1"/>
</dbReference>
<gene>
    <name evidence="2" type="ORF">FRUB_08093</name>
</gene>
<accession>A0A225D1P5</accession>
<dbReference type="InterPro" id="IPR052344">
    <property type="entry name" value="Transposase-related"/>
</dbReference>
<protein>
    <submittedName>
        <fullName evidence="2">Mobile element protein</fullName>
    </submittedName>
</protein>
<dbReference type="PANTHER" id="PTHR33678">
    <property type="entry name" value="BLL1576 PROTEIN"/>
    <property type="match status" value="1"/>
</dbReference>
<evidence type="ECO:0000313" key="3">
    <source>
        <dbReference type="Proteomes" id="UP000214646"/>
    </source>
</evidence>
<comment type="caution">
    <text evidence="2">The sequence shown here is derived from an EMBL/GenBank/DDBJ whole genome shotgun (WGS) entry which is preliminary data.</text>
</comment>
<organism evidence="2 3">
    <name type="scientific">Fimbriiglobus ruber</name>
    <dbReference type="NCBI Taxonomy" id="1908690"/>
    <lineage>
        <taxon>Bacteria</taxon>
        <taxon>Pseudomonadati</taxon>
        <taxon>Planctomycetota</taxon>
        <taxon>Planctomycetia</taxon>
        <taxon>Gemmatales</taxon>
        <taxon>Gemmataceae</taxon>
        <taxon>Fimbriiglobus</taxon>
    </lineage>
</organism>
<dbReference type="EMBL" id="NIDE01000017">
    <property type="protein sequence ID" value="OWK35530.1"/>
    <property type="molecule type" value="Genomic_DNA"/>
</dbReference>
<dbReference type="AlphaFoldDB" id="A0A225D1P5"/>
<evidence type="ECO:0000313" key="2">
    <source>
        <dbReference type="EMBL" id="OWK35530.1"/>
    </source>
</evidence>
<proteinExistence type="predicted"/>
<keyword evidence="3" id="KW-1185">Reference proteome</keyword>
<sequence>MGGDDPQPLVHQVHEIPVVRPHVTAYHQHRLTCTQCGTTTAPPLPDDAVYGPRGACGCVKTAVTCRELTAVETCLWTFTRVTGVEPTNNAAERALRHAVCGRKTRHGTASEKGSRFVERILTEVASCRQQERNVPAFLTDAIQAARTGAQPPSLIPQGV</sequence>
<dbReference type="PANTHER" id="PTHR33678:SF2">
    <property type="match status" value="1"/>
</dbReference>
<feature type="domain" description="Transposase IS66 central" evidence="1">
    <location>
        <begin position="69"/>
        <end position="114"/>
    </location>
</feature>
<dbReference type="InterPro" id="IPR004291">
    <property type="entry name" value="Transposase_IS66_central"/>
</dbReference>